<dbReference type="Gene3D" id="3.10.180.10">
    <property type="entry name" value="2,3-Dihydroxybiphenyl 1,2-Dioxygenase, domain 1"/>
    <property type="match status" value="1"/>
</dbReference>
<dbReference type="GO" id="GO:0004493">
    <property type="term" value="F:methylmalonyl-CoA epimerase activity"/>
    <property type="evidence" value="ECO:0007669"/>
    <property type="project" value="TreeGrafter"/>
</dbReference>
<dbReference type="GO" id="GO:0046872">
    <property type="term" value="F:metal ion binding"/>
    <property type="evidence" value="ECO:0007669"/>
    <property type="project" value="UniProtKB-KW"/>
</dbReference>
<dbReference type="InterPro" id="IPR051785">
    <property type="entry name" value="MMCE/EMCE_epimerase"/>
</dbReference>
<dbReference type="SUPFAM" id="SSF54593">
    <property type="entry name" value="Glyoxalase/Bleomycin resistance protein/Dihydroxybiphenyl dioxygenase"/>
    <property type="match status" value="1"/>
</dbReference>
<feature type="domain" description="VOC" evidence="2">
    <location>
        <begin position="18"/>
        <end position="157"/>
    </location>
</feature>
<dbReference type="AlphaFoldDB" id="A0A1H5Z4W5"/>
<accession>A0A1H5Z4W5</accession>
<dbReference type="PANTHER" id="PTHR43048:SF5">
    <property type="entry name" value="BLR5325 PROTEIN"/>
    <property type="match status" value="1"/>
</dbReference>
<dbReference type="Proteomes" id="UP000236743">
    <property type="component" value="Unassembled WGS sequence"/>
</dbReference>
<dbReference type="GO" id="GO:0046491">
    <property type="term" value="P:L-methylmalonyl-CoA metabolic process"/>
    <property type="evidence" value="ECO:0007669"/>
    <property type="project" value="TreeGrafter"/>
</dbReference>
<dbReference type="InterPro" id="IPR029068">
    <property type="entry name" value="Glyas_Bleomycin-R_OHBP_Dase"/>
</dbReference>
<dbReference type="PANTHER" id="PTHR43048">
    <property type="entry name" value="METHYLMALONYL-COA EPIMERASE"/>
    <property type="match status" value="1"/>
</dbReference>
<evidence type="ECO:0000313" key="3">
    <source>
        <dbReference type="EMBL" id="SEG31378.1"/>
    </source>
</evidence>
<keyword evidence="3" id="KW-0223">Dioxygenase</keyword>
<dbReference type="PROSITE" id="PS51819">
    <property type="entry name" value="VOC"/>
    <property type="match status" value="1"/>
</dbReference>
<keyword evidence="4" id="KW-1185">Reference proteome</keyword>
<organism evidence="3 4">
    <name type="scientific">Bosea lathyri</name>
    <dbReference type="NCBI Taxonomy" id="1036778"/>
    <lineage>
        <taxon>Bacteria</taxon>
        <taxon>Pseudomonadati</taxon>
        <taxon>Pseudomonadota</taxon>
        <taxon>Alphaproteobacteria</taxon>
        <taxon>Hyphomicrobiales</taxon>
        <taxon>Boseaceae</taxon>
        <taxon>Bosea</taxon>
    </lineage>
</organism>
<protein>
    <submittedName>
        <fullName evidence="3">Catechol 2,3-dioxygenase</fullName>
    </submittedName>
</protein>
<gene>
    <name evidence="3" type="ORF">SAMN04488115_104257</name>
</gene>
<dbReference type="GO" id="GO:0051213">
    <property type="term" value="F:dioxygenase activity"/>
    <property type="evidence" value="ECO:0007669"/>
    <property type="project" value="UniProtKB-KW"/>
</dbReference>
<reference evidence="3 4" key="1">
    <citation type="submission" date="2016-10" db="EMBL/GenBank/DDBJ databases">
        <authorList>
            <person name="de Groot N.N."/>
        </authorList>
    </citation>
    <scope>NUCLEOTIDE SEQUENCE [LARGE SCALE GENOMIC DNA]</scope>
    <source>
        <strain evidence="3 4">DSM 26656</strain>
    </source>
</reference>
<dbReference type="Pfam" id="PF00903">
    <property type="entry name" value="Glyoxalase"/>
    <property type="match status" value="1"/>
</dbReference>
<evidence type="ECO:0000256" key="1">
    <source>
        <dbReference type="ARBA" id="ARBA00022723"/>
    </source>
</evidence>
<evidence type="ECO:0000313" key="4">
    <source>
        <dbReference type="Proteomes" id="UP000236743"/>
    </source>
</evidence>
<proteinExistence type="predicted"/>
<sequence length="164" mass="17908">MSMTDTIPRRAATSRTITFGHTGFITPDIERSVAFWTQVLGFRAEPIGERRAPWLASFIGVPGAHMRLAHLFGHGAHIEFIQFVSPPGEAIRPAANQPGAAHVCLRVTRLPELRQDILDAGGALQGEVSEITEGIARGLRGLFMRDPHGILIELVEIPEEISDV</sequence>
<name>A0A1H5Z4W5_9HYPH</name>
<dbReference type="InterPro" id="IPR037523">
    <property type="entry name" value="VOC_core"/>
</dbReference>
<keyword evidence="1" id="KW-0479">Metal-binding</keyword>
<keyword evidence="3" id="KW-0560">Oxidoreductase</keyword>
<dbReference type="EMBL" id="FNUY01000004">
    <property type="protein sequence ID" value="SEG31378.1"/>
    <property type="molecule type" value="Genomic_DNA"/>
</dbReference>
<evidence type="ECO:0000259" key="2">
    <source>
        <dbReference type="PROSITE" id="PS51819"/>
    </source>
</evidence>
<dbReference type="InterPro" id="IPR004360">
    <property type="entry name" value="Glyas_Fos-R_dOase_dom"/>
</dbReference>